<dbReference type="RefSeq" id="WP_110172378.1">
    <property type="nucleotide sequence ID" value="NZ_CP015136.1"/>
</dbReference>
<reference evidence="3 4" key="1">
    <citation type="journal article" date="2016" name="Genome Announc.">
        <title>First Complete Genome Sequence of a Subdivision 6 Acidobacterium Strain.</title>
        <authorList>
            <person name="Huang S."/>
            <person name="Vieira S."/>
            <person name="Bunk B."/>
            <person name="Riedel T."/>
            <person name="Sproer C."/>
            <person name="Overmann J."/>
        </authorList>
    </citation>
    <scope>NUCLEOTIDE SEQUENCE [LARGE SCALE GENOMIC DNA]</scope>
    <source>
        <strain evidence="4">DSM 100886 HEG_-6_39</strain>
    </source>
</reference>
<keyword evidence="4" id="KW-1185">Reference proteome</keyword>
<dbReference type="PRINTS" id="PR00145">
    <property type="entry name" value="ARGSUCLYASE"/>
</dbReference>
<dbReference type="InterPro" id="IPR019468">
    <property type="entry name" value="AdenyloSucc_lyase_C"/>
</dbReference>
<dbReference type="STRING" id="1855912.LuPra_04011"/>
<accession>A0A143PRN8</accession>
<dbReference type="InterPro" id="IPR022761">
    <property type="entry name" value="Fumarate_lyase_N"/>
</dbReference>
<dbReference type="CDD" id="cd01597">
    <property type="entry name" value="pCLME"/>
    <property type="match status" value="1"/>
</dbReference>
<dbReference type="SUPFAM" id="SSF48557">
    <property type="entry name" value="L-aspartase-like"/>
    <property type="match status" value="1"/>
</dbReference>
<evidence type="ECO:0000313" key="3">
    <source>
        <dbReference type="EMBL" id="AMY10770.1"/>
    </source>
</evidence>
<sequence length="455" mass="46731">MTSSIINALATTEALSGIFSDGSVVQALLDVEAALARAQSALGVIPPGAGAAITRAAVADAIDVHAIARDARSSATIVVPLVAALTARVEVVDPEAAGVVHWGATSQDIADTAMSLLIDRACAAMARDAAALAASLRDLSDRHADTVMVGRTLLQPAPPITFGLKAAGWLAGVRRSWSRVEQARGEAVRVQLGGASGTLAALGDRGPDVAAALARELGLAPGDDAPWHTSRDRLAALIAACAIVAGMLGKIARDVSLLMQFEVGEAREVGGGSSAMPHKQNPSGCARTLAAAARLPGLAATMLAGLVQEHERAVGALQAEWPVIAEALQATGAALEAMRDVIDGLAVDPARMRANLDATRGAIFAERVVMIAAPVLGRSVAHQLLKEALARAQASGQSLADIVRAIPELSRVVDAEALRTLDDPRAYLGAAETLRRRLLASVDEPDAADPPIARR</sequence>
<dbReference type="PANTHER" id="PTHR43172">
    <property type="entry name" value="ADENYLOSUCCINATE LYASE"/>
    <property type="match status" value="1"/>
</dbReference>
<comment type="similarity">
    <text evidence="1">Belongs to the class-II fumarase/aspartase family.</text>
</comment>
<dbReference type="AlphaFoldDB" id="A0A143PRN8"/>
<dbReference type="InterPro" id="IPR000362">
    <property type="entry name" value="Fumarate_lyase_fam"/>
</dbReference>
<evidence type="ECO:0000256" key="1">
    <source>
        <dbReference type="ARBA" id="ARBA00034772"/>
    </source>
</evidence>
<dbReference type="PANTHER" id="PTHR43172:SF2">
    <property type="entry name" value="ADENYLOSUCCINATE LYASE C-TERMINAL DOMAIN-CONTAINING PROTEIN"/>
    <property type="match status" value="1"/>
</dbReference>
<dbReference type="PROSITE" id="PS00163">
    <property type="entry name" value="FUMARATE_LYASES"/>
    <property type="match status" value="1"/>
</dbReference>
<reference evidence="4" key="2">
    <citation type="submission" date="2016-04" db="EMBL/GenBank/DDBJ databases">
        <title>First Complete Genome Sequence of a Subdivision 6 Acidobacterium.</title>
        <authorList>
            <person name="Huang S."/>
            <person name="Vieira S."/>
            <person name="Bunk B."/>
            <person name="Riedel T."/>
            <person name="Sproeer C."/>
            <person name="Overmann J."/>
        </authorList>
    </citation>
    <scope>NUCLEOTIDE SEQUENCE [LARGE SCALE GENOMIC DNA]</scope>
    <source>
        <strain evidence="4">DSM 100886 HEG_-6_39</strain>
    </source>
</reference>
<dbReference type="KEGG" id="abac:LuPra_04011"/>
<keyword evidence="3" id="KW-0413">Isomerase</keyword>
<dbReference type="Pfam" id="PF10397">
    <property type="entry name" value="ADSL_C"/>
    <property type="match status" value="1"/>
</dbReference>
<dbReference type="EMBL" id="CP015136">
    <property type="protein sequence ID" value="AMY10770.1"/>
    <property type="molecule type" value="Genomic_DNA"/>
</dbReference>
<dbReference type="PRINTS" id="PR00149">
    <property type="entry name" value="FUMRATELYASE"/>
</dbReference>
<dbReference type="Gene3D" id="1.20.200.10">
    <property type="entry name" value="Fumarase/aspartase (Central domain)"/>
    <property type="match status" value="1"/>
</dbReference>
<dbReference type="InterPro" id="IPR008948">
    <property type="entry name" value="L-Aspartase-like"/>
</dbReference>
<organism evidence="3 4">
    <name type="scientific">Luteitalea pratensis</name>
    <dbReference type="NCBI Taxonomy" id="1855912"/>
    <lineage>
        <taxon>Bacteria</taxon>
        <taxon>Pseudomonadati</taxon>
        <taxon>Acidobacteriota</taxon>
        <taxon>Vicinamibacteria</taxon>
        <taxon>Vicinamibacterales</taxon>
        <taxon>Vicinamibacteraceae</taxon>
        <taxon>Luteitalea</taxon>
    </lineage>
</organism>
<dbReference type="EC" id="5.5.1.2" evidence="3"/>
<dbReference type="GO" id="GO:0016829">
    <property type="term" value="F:lyase activity"/>
    <property type="evidence" value="ECO:0007669"/>
    <property type="project" value="UniProtKB-ARBA"/>
</dbReference>
<dbReference type="Gene3D" id="1.10.275.10">
    <property type="entry name" value="Fumarase/aspartase (N-terminal domain)"/>
    <property type="match status" value="1"/>
</dbReference>
<evidence type="ECO:0000259" key="2">
    <source>
        <dbReference type="SMART" id="SM00998"/>
    </source>
</evidence>
<dbReference type="InterPro" id="IPR020557">
    <property type="entry name" value="Fumarate_lyase_CS"/>
</dbReference>
<dbReference type="Proteomes" id="UP000076079">
    <property type="component" value="Chromosome"/>
</dbReference>
<feature type="domain" description="Adenylosuccinate lyase C-terminal" evidence="2">
    <location>
        <begin position="360"/>
        <end position="439"/>
    </location>
</feature>
<name>A0A143PRN8_LUTPR</name>
<evidence type="ECO:0000313" key="4">
    <source>
        <dbReference type="Proteomes" id="UP000076079"/>
    </source>
</evidence>
<gene>
    <name evidence="3" type="primary">pcaB</name>
    <name evidence="3" type="ORF">LuPra_04011</name>
</gene>
<protein>
    <submittedName>
        <fullName evidence="3">3-carboxy-cis,cis-muconate cycloisomerase</fullName>
        <ecNumber evidence="3">5.5.1.2</ecNumber>
    </submittedName>
</protein>
<dbReference type="PATRIC" id="fig|1813736.3.peg.4241"/>
<dbReference type="Pfam" id="PF00206">
    <property type="entry name" value="Lyase_1"/>
    <property type="match status" value="1"/>
</dbReference>
<dbReference type="OrthoDB" id="9768878at2"/>
<proteinExistence type="inferred from homology"/>
<dbReference type="Gene3D" id="1.10.40.30">
    <property type="entry name" value="Fumarase/aspartase (C-terminal domain)"/>
    <property type="match status" value="1"/>
</dbReference>
<dbReference type="InterPro" id="IPR024083">
    <property type="entry name" value="Fumarase/histidase_N"/>
</dbReference>
<dbReference type="SMART" id="SM00998">
    <property type="entry name" value="ADSL_C"/>
    <property type="match status" value="1"/>
</dbReference>
<dbReference type="GO" id="GO:0047472">
    <property type="term" value="F:3-carboxy-cis,cis-muconate cycloisomerase activity"/>
    <property type="evidence" value="ECO:0007669"/>
    <property type="project" value="UniProtKB-EC"/>
</dbReference>